<accession>A0A366HAA0</accession>
<feature type="transmembrane region" description="Helical" evidence="1">
    <location>
        <begin position="12"/>
        <end position="37"/>
    </location>
</feature>
<evidence type="ECO:0000313" key="2">
    <source>
        <dbReference type="EMBL" id="RBP39135.1"/>
    </source>
</evidence>
<sequence>MHTARTNCGKRSAFTLVELLVSITVLSVLMIVIMQMVDNTQSTVVRQQSRAEEFKDARAALENISRSLSNAVINSYWAYGDSSVAGKVNFTRQSDGHFISGPASVLLGPPHAAPGHGVFFQAADGHVQLPGATSSLGDPYNLIVCAGYYVDFNSDLSARPEFLAQRTEVNPERQRFRLMQLRVPPDQSLLYSSTLDLNKAVSKEGVLRWFRGPFPPGGATWREHSVVLADNILALIAVPRYIAVEMGTISESTSSGKENSTTTTKPAENYYYDSREYQWGDKNEKSRASHHQLPPVVELTLVAVEERSYEALAEKMGTSALKQKINDIFANLFTQHASFDADMKTLEAGLMGLKLQHRIFSTSVLLRGSKWIIEERKS</sequence>
<reference evidence="2 3" key="1">
    <citation type="submission" date="2018-06" db="EMBL/GenBank/DDBJ databases">
        <title>Genomic Encyclopedia of Type Strains, Phase IV (KMG-IV): sequencing the most valuable type-strain genomes for metagenomic binning, comparative biology and taxonomic classification.</title>
        <authorList>
            <person name="Goeker M."/>
        </authorList>
    </citation>
    <scope>NUCLEOTIDE SEQUENCE [LARGE SCALE GENOMIC DNA]</scope>
    <source>
        <strain evidence="2 3">DSM 25532</strain>
    </source>
</reference>
<gene>
    <name evidence="2" type="ORF">DES53_110159</name>
</gene>
<keyword evidence="3" id="KW-1185">Reference proteome</keyword>
<dbReference type="InterPro" id="IPR019839">
    <property type="entry name" value="Verru/Chthon_C"/>
</dbReference>
<name>A0A366HAA0_9BACT</name>
<comment type="caution">
    <text evidence="2">The sequence shown here is derived from an EMBL/GenBank/DDBJ whole genome shotgun (WGS) entry which is preliminary data.</text>
</comment>
<organism evidence="2 3">
    <name type="scientific">Roseimicrobium gellanilyticum</name>
    <dbReference type="NCBI Taxonomy" id="748857"/>
    <lineage>
        <taxon>Bacteria</taxon>
        <taxon>Pseudomonadati</taxon>
        <taxon>Verrucomicrobiota</taxon>
        <taxon>Verrucomicrobiia</taxon>
        <taxon>Verrucomicrobiales</taxon>
        <taxon>Verrucomicrobiaceae</taxon>
        <taxon>Roseimicrobium</taxon>
    </lineage>
</organism>
<evidence type="ECO:0000256" key="1">
    <source>
        <dbReference type="SAM" id="Phobius"/>
    </source>
</evidence>
<dbReference type="EMBL" id="QNRR01000010">
    <property type="protein sequence ID" value="RBP39135.1"/>
    <property type="molecule type" value="Genomic_DNA"/>
</dbReference>
<evidence type="ECO:0000313" key="3">
    <source>
        <dbReference type="Proteomes" id="UP000253426"/>
    </source>
</evidence>
<protein>
    <submittedName>
        <fullName evidence="2">Uncharacterized protein (TIGR02599 family)</fullName>
    </submittedName>
</protein>
<proteinExistence type="predicted"/>
<dbReference type="OrthoDB" id="179810at2"/>
<dbReference type="Proteomes" id="UP000253426">
    <property type="component" value="Unassembled WGS sequence"/>
</dbReference>
<keyword evidence="1" id="KW-1133">Transmembrane helix</keyword>
<dbReference type="NCBIfam" id="TIGR02599">
    <property type="entry name" value="Verru_Chthon cassette protein C"/>
    <property type="match status" value="1"/>
</dbReference>
<dbReference type="NCBIfam" id="TIGR02532">
    <property type="entry name" value="IV_pilin_GFxxxE"/>
    <property type="match status" value="1"/>
</dbReference>
<dbReference type="RefSeq" id="WP_113960898.1">
    <property type="nucleotide sequence ID" value="NZ_QNRR01000010.1"/>
</dbReference>
<dbReference type="Pfam" id="PF07963">
    <property type="entry name" value="N_methyl"/>
    <property type="match status" value="1"/>
</dbReference>
<dbReference type="AlphaFoldDB" id="A0A366HAA0"/>
<keyword evidence="1" id="KW-0812">Transmembrane</keyword>
<keyword evidence="1" id="KW-0472">Membrane</keyword>
<dbReference type="InterPro" id="IPR012902">
    <property type="entry name" value="N_methyl_site"/>
</dbReference>